<name>A0A919UIE7_9MICO</name>
<feature type="transmembrane region" description="Helical" evidence="2">
    <location>
        <begin position="417"/>
        <end position="439"/>
    </location>
</feature>
<keyword evidence="2" id="KW-0472">Membrane</keyword>
<feature type="compositionally biased region" description="Basic and acidic residues" evidence="1">
    <location>
        <begin position="244"/>
        <end position="253"/>
    </location>
</feature>
<dbReference type="Proteomes" id="UP000652354">
    <property type="component" value="Unassembled WGS sequence"/>
</dbReference>
<organism evidence="3 4">
    <name type="scientific">Demequina activiva</name>
    <dbReference type="NCBI Taxonomy" id="1582364"/>
    <lineage>
        <taxon>Bacteria</taxon>
        <taxon>Bacillati</taxon>
        <taxon>Actinomycetota</taxon>
        <taxon>Actinomycetes</taxon>
        <taxon>Micrococcales</taxon>
        <taxon>Demequinaceae</taxon>
        <taxon>Demequina</taxon>
    </lineage>
</organism>
<feature type="transmembrane region" description="Helical" evidence="2">
    <location>
        <begin position="459"/>
        <end position="477"/>
    </location>
</feature>
<evidence type="ECO:0000256" key="1">
    <source>
        <dbReference type="SAM" id="MobiDB-lite"/>
    </source>
</evidence>
<feature type="transmembrane region" description="Helical" evidence="2">
    <location>
        <begin position="382"/>
        <end position="405"/>
    </location>
</feature>
<feature type="transmembrane region" description="Helical" evidence="2">
    <location>
        <begin position="512"/>
        <end position="532"/>
    </location>
</feature>
<keyword evidence="2" id="KW-1133">Transmembrane helix</keyword>
<evidence type="ECO:0000313" key="3">
    <source>
        <dbReference type="EMBL" id="GIG53321.1"/>
    </source>
</evidence>
<feature type="transmembrane region" description="Helical" evidence="2">
    <location>
        <begin position="88"/>
        <end position="106"/>
    </location>
</feature>
<comment type="caution">
    <text evidence="3">The sequence shown here is derived from an EMBL/GenBank/DDBJ whole genome shotgun (WGS) entry which is preliminary data.</text>
</comment>
<sequence length="553" mass="56698">MVPAPPRRYVRLMTTEDGRGARPATLRWIAHPASVAGIAVLVLNDHVLKAEFGSWWTGKLSDIAGLIFFPALLAAVASLAVPRASARLLMPAAIAVTGIGFTVVKATDMGAATASAVLTAITWPSTVLRDPTDLVALAALAVAAWTAHASLRDAQDTQNAQDTQGARTDGHTRWRAAVLVPIAVLASVATSAPEQSAVTVVETVGDQVWAGVGSAGPVDVHREAGSFSGAWYTLQPDGTWEGSRQGDPDREALPEPEDAPAAGTLVRCSSANGDLCFRPAEGAQGVEMSSDGGATWDEDYRVSDAALEDLAQRLEAGASEIMTIAVAVVDSEDGMQVYAANGVDGLAVRATDGTWERIGLPGYDGISAPLPLLGERPGHPTYLVPLGLVVLLAFAGPVVFALAAVWSRQRRLGTGAWLTALLLAGGGTVMAVVAVRATATSTGDDAPPPDAYVLTPLPVLGFALMGLTTCAVAAVIVTTSCVRVLGYASVTGIALAGAAATVAQVLDFSVALALACAAAVALAGTIAAARLVPRRWPRALAEPEQRPADAPVT</sequence>
<feature type="transmembrane region" description="Helical" evidence="2">
    <location>
        <begin position="25"/>
        <end position="43"/>
    </location>
</feature>
<evidence type="ECO:0000313" key="4">
    <source>
        <dbReference type="Proteomes" id="UP000652354"/>
    </source>
</evidence>
<keyword evidence="4" id="KW-1185">Reference proteome</keyword>
<reference evidence="3" key="1">
    <citation type="submission" date="2021-01" db="EMBL/GenBank/DDBJ databases">
        <title>Whole genome shotgun sequence of Demequina activiva NBRC 110675.</title>
        <authorList>
            <person name="Komaki H."/>
            <person name="Tamura T."/>
        </authorList>
    </citation>
    <scope>NUCLEOTIDE SEQUENCE</scope>
    <source>
        <strain evidence="3">NBRC 110675</strain>
    </source>
</reference>
<protein>
    <submittedName>
        <fullName evidence="3">Uncharacterized protein</fullName>
    </submittedName>
</protein>
<dbReference type="AlphaFoldDB" id="A0A919UIE7"/>
<evidence type="ECO:0000256" key="2">
    <source>
        <dbReference type="SAM" id="Phobius"/>
    </source>
</evidence>
<proteinExistence type="predicted"/>
<keyword evidence="2" id="KW-0812">Transmembrane</keyword>
<gene>
    <name evidence="3" type="ORF">Dac01nite_00730</name>
</gene>
<accession>A0A919UIE7</accession>
<dbReference type="EMBL" id="BONR01000001">
    <property type="protein sequence ID" value="GIG53321.1"/>
    <property type="molecule type" value="Genomic_DNA"/>
</dbReference>
<feature type="region of interest" description="Disordered" evidence="1">
    <location>
        <begin position="235"/>
        <end position="261"/>
    </location>
</feature>
<feature type="transmembrane region" description="Helical" evidence="2">
    <location>
        <begin position="484"/>
        <end position="506"/>
    </location>
</feature>
<feature type="transmembrane region" description="Helical" evidence="2">
    <location>
        <begin position="63"/>
        <end position="81"/>
    </location>
</feature>